<protein>
    <recommendedName>
        <fullName evidence="5 8">Aldose 1-epimerase</fullName>
        <ecNumber evidence="4 8">5.1.3.3</ecNumber>
    </recommendedName>
</protein>
<feature type="binding site" evidence="10">
    <location>
        <position position="252"/>
    </location>
    <ligand>
        <name>beta-D-galactose</name>
        <dbReference type="ChEBI" id="CHEBI:27667"/>
    </ligand>
</feature>
<evidence type="ECO:0000256" key="11">
    <source>
        <dbReference type="PIRSR" id="PIRSR005096-3"/>
    </source>
</evidence>
<dbReference type="Gene3D" id="2.70.98.10">
    <property type="match status" value="1"/>
</dbReference>
<evidence type="ECO:0000256" key="8">
    <source>
        <dbReference type="PIRNR" id="PIRNR005096"/>
    </source>
</evidence>
<dbReference type="AlphaFoldDB" id="A0A1I5MK86"/>
<feature type="compositionally biased region" description="Polar residues" evidence="12">
    <location>
        <begin position="13"/>
        <end position="24"/>
    </location>
</feature>
<comment type="similarity">
    <text evidence="3 8">Belongs to the aldose epimerase family.</text>
</comment>
<dbReference type="InterPro" id="IPR011013">
    <property type="entry name" value="Gal_mutarotase_sf_dom"/>
</dbReference>
<dbReference type="InterPro" id="IPR008183">
    <property type="entry name" value="Aldose_1/G6P_1-epimerase"/>
</dbReference>
<gene>
    <name evidence="13" type="ORF">SAMN03084138_01302</name>
</gene>
<dbReference type="GO" id="GO:0005737">
    <property type="term" value="C:cytoplasm"/>
    <property type="evidence" value="ECO:0007669"/>
    <property type="project" value="TreeGrafter"/>
</dbReference>
<dbReference type="OrthoDB" id="9779408at2"/>
<dbReference type="RefSeq" id="WP_017012865.1">
    <property type="nucleotide sequence ID" value="NZ_FOWR01000008.1"/>
</dbReference>
<dbReference type="GO" id="GO:0033499">
    <property type="term" value="P:galactose catabolic process via UDP-galactose, Leloir pathway"/>
    <property type="evidence" value="ECO:0007669"/>
    <property type="project" value="TreeGrafter"/>
</dbReference>
<dbReference type="PANTHER" id="PTHR10091">
    <property type="entry name" value="ALDOSE-1-EPIMERASE"/>
    <property type="match status" value="1"/>
</dbReference>
<evidence type="ECO:0000256" key="4">
    <source>
        <dbReference type="ARBA" id="ARBA00013185"/>
    </source>
</evidence>
<dbReference type="GO" id="GO:0004034">
    <property type="term" value="F:aldose 1-epimerase activity"/>
    <property type="evidence" value="ECO:0007669"/>
    <property type="project" value="UniProtKB-EC"/>
</dbReference>
<evidence type="ECO:0000313" key="14">
    <source>
        <dbReference type="Proteomes" id="UP000182692"/>
    </source>
</evidence>
<dbReference type="NCBIfam" id="NF008277">
    <property type="entry name" value="PRK11055.1"/>
    <property type="match status" value="1"/>
</dbReference>
<dbReference type="PANTHER" id="PTHR10091:SF0">
    <property type="entry name" value="GALACTOSE MUTAROTASE"/>
    <property type="match status" value="1"/>
</dbReference>
<dbReference type="GO" id="GO:0006006">
    <property type="term" value="P:glucose metabolic process"/>
    <property type="evidence" value="ECO:0007669"/>
    <property type="project" value="TreeGrafter"/>
</dbReference>
<dbReference type="InterPro" id="IPR014718">
    <property type="entry name" value="GH-type_carb-bd"/>
</dbReference>
<dbReference type="PIRSF" id="PIRSF005096">
    <property type="entry name" value="GALM"/>
    <property type="match status" value="1"/>
</dbReference>
<dbReference type="NCBIfam" id="TIGR02636">
    <property type="entry name" value="galM_Leloir"/>
    <property type="match status" value="1"/>
</dbReference>
<proteinExistence type="inferred from homology"/>
<dbReference type="GeneID" id="35872067"/>
<feature type="active site" description="Proton donor" evidence="9">
    <location>
        <position position="182"/>
    </location>
</feature>
<feature type="active site" description="Proton acceptor" evidence="9">
    <location>
        <position position="316"/>
    </location>
</feature>
<reference evidence="13 14" key="1">
    <citation type="submission" date="2016-10" db="EMBL/GenBank/DDBJ databases">
        <authorList>
            <person name="de Groot N.N."/>
        </authorList>
    </citation>
    <scope>NUCLEOTIDE SEQUENCE [LARGE SCALE GENOMIC DNA]</scope>
    <source>
        <strain evidence="13 14">DSM 15893</strain>
    </source>
</reference>
<dbReference type="CDD" id="cd09019">
    <property type="entry name" value="galactose_mutarotase_like"/>
    <property type="match status" value="1"/>
</dbReference>
<feature type="region of interest" description="Disordered" evidence="12">
    <location>
        <begin position="1"/>
        <end position="24"/>
    </location>
</feature>
<dbReference type="InterPro" id="IPR013458">
    <property type="entry name" value="Ald_epimerase_bac"/>
</dbReference>
<accession>A0A1I5MK86</accession>
<dbReference type="Pfam" id="PF01263">
    <property type="entry name" value="Aldose_epim"/>
    <property type="match status" value="1"/>
</dbReference>
<evidence type="ECO:0000256" key="3">
    <source>
        <dbReference type="ARBA" id="ARBA00006206"/>
    </source>
</evidence>
<dbReference type="EMBL" id="FOWR01000008">
    <property type="protein sequence ID" value="SFP09930.1"/>
    <property type="molecule type" value="Genomic_DNA"/>
</dbReference>
<comment type="catalytic activity">
    <reaction evidence="1 8">
        <text>alpha-D-glucose = beta-D-glucose</text>
        <dbReference type="Rhea" id="RHEA:10264"/>
        <dbReference type="ChEBI" id="CHEBI:15903"/>
        <dbReference type="ChEBI" id="CHEBI:17925"/>
        <dbReference type="EC" id="5.1.3.3"/>
    </reaction>
</comment>
<evidence type="ECO:0000313" key="13">
    <source>
        <dbReference type="EMBL" id="SFP09930.1"/>
    </source>
</evidence>
<evidence type="ECO:0000256" key="5">
    <source>
        <dbReference type="ARBA" id="ARBA00014165"/>
    </source>
</evidence>
<dbReference type="InterPro" id="IPR015443">
    <property type="entry name" value="Aldose_1-epimerase"/>
</dbReference>
<feature type="binding site" evidence="11">
    <location>
        <begin position="182"/>
        <end position="184"/>
    </location>
    <ligand>
        <name>beta-D-galactose</name>
        <dbReference type="ChEBI" id="CHEBI:27667"/>
    </ligand>
</feature>
<evidence type="ECO:0000256" key="9">
    <source>
        <dbReference type="PIRSR" id="PIRSR005096-1"/>
    </source>
</evidence>
<evidence type="ECO:0000256" key="10">
    <source>
        <dbReference type="PIRSR" id="PIRSR005096-2"/>
    </source>
</evidence>
<keyword evidence="6 8" id="KW-0413">Isomerase</keyword>
<organism evidence="13 14">
    <name type="scientific">Enterovibrio norvegicus DSM 15893</name>
    <dbReference type="NCBI Taxonomy" id="1121869"/>
    <lineage>
        <taxon>Bacteria</taxon>
        <taxon>Pseudomonadati</taxon>
        <taxon>Pseudomonadota</taxon>
        <taxon>Gammaproteobacteria</taxon>
        <taxon>Vibrionales</taxon>
        <taxon>Vibrionaceae</taxon>
        <taxon>Enterovibrio</taxon>
    </lineage>
</organism>
<name>A0A1I5MK86_9GAMM</name>
<evidence type="ECO:0000256" key="6">
    <source>
        <dbReference type="ARBA" id="ARBA00023235"/>
    </source>
</evidence>
<evidence type="ECO:0000256" key="12">
    <source>
        <dbReference type="SAM" id="MobiDB-lite"/>
    </source>
</evidence>
<keyword evidence="7 8" id="KW-0119">Carbohydrate metabolism</keyword>
<dbReference type="InterPro" id="IPR018052">
    <property type="entry name" value="Ald1_epimerase_CS"/>
</dbReference>
<evidence type="ECO:0000256" key="1">
    <source>
        <dbReference type="ARBA" id="ARBA00001614"/>
    </source>
</evidence>
<dbReference type="InterPro" id="IPR047215">
    <property type="entry name" value="Galactose_mutarotase-like"/>
</dbReference>
<dbReference type="EC" id="5.1.3.3" evidence="4 8"/>
<dbReference type="SUPFAM" id="SSF74650">
    <property type="entry name" value="Galactose mutarotase-like"/>
    <property type="match status" value="1"/>
</dbReference>
<sequence>MTTHEKEPIQGVHSHTPSDGESPNLYELTNANGMSIALMDIGATWVSCLVPVNATKRDVILGCSSAEDYAKQTAYFGATVGRYANRISKAQFSLDGEIYSLSSNQAGNTIHGGEAGFDKRRWHAESLSHNSVTFSLVSPDGDQGFPGTLKLSVTYTLNDDNAVVIRYQGGCDKASPVNLTNHAYFNLSGTDENCLSHRLRLNADHYVDVDENLIPTGTLIAVDGDDMDFRVSKVIGRDLMQSPTQRIAEGYDHAYLLNDETADAREVAASLISPDCKLMMEVFTTKPGLQVYTGNFLAGEPSRSGEYKKHSGVALETGYLPDSPNQPSFPNSVLAKNAPYNHETTYKFTIMG</sequence>
<dbReference type="GO" id="GO:0030246">
    <property type="term" value="F:carbohydrate binding"/>
    <property type="evidence" value="ECO:0007669"/>
    <property type="project" value="InterPro"/>
</dbReference>
<dbReference type="STRING" id="1121869.SAMN03084138_01302"/>
<feature type="binding site" evidence="11">
    <location>
        <begin position="85"/>
        <end position="86"/>
    </location>
    <ligand>
        <name>beta-D-galactose</name>
        <dbReference type="ChEBI" id="CHEBI:27667"/>
    </ligand>
</feature>
<dbReference type="Proteomes" id="UP000182692">
    <property type="component" value="Unassembled WGS sequence"/>
</dbReference>
<comment type="pathway">
    <text evidence="2 8">Carbohydrate metabolism; hexose metabolism.</text>
</comment>
<dbReference type="UniPathway" id="UPA00242"/>
<evidence type="ECO:0000256" key="2">
    <source>
        <dbReference type="ARBA" id="ARBA00005028"/>
    </source>
</evidence>
<dbReference type="PROSITE" id="PS00545">
    <property type="entry name" value="ALDOSE_1_EPIMERASE"/>
    <property type="match status" value="1"/>
</dbReference>
<evidence type="ECO:0000256" key="7">
    <source>
        <dbReference type="ARBA" id="ARBA00023277"/>
    </source>
</evidence>